<name>D2VCZ0_NAEGR</name>
<reference evidence="2 3" key="1">
    <citation type="journal article" date="2010" name="Cell">
        <title>The genome of Naegleria gruberi illuminates early eukaryotic versatility.</title>
        <authorList>
            <person name="Fritz-Laylin L.K."/>
            <person name="Prochnik S.E."/>
            <person name="Ginger M.L."/>
            <person name="Dacks J.B."/>
            <person name="Carpenter M.L."/>
            <person name="Field M.C."/>
            <person name="Kuo A."/>
            <person name="Paredez A."/>
            <person name="Chapman J."/>
            <person name="Pham J."/>
            <person name="Shu S."/>
            <person name="Neupane R."/>
            <person name="Cipriano M."/>
            <person name="Mancuso J."/>
            <person name="Tu H."/>
            <person name="Salamov A."/>
            <person name="Lindquist E."/>
            <person name="Shapiro H."/>
            <person name="Lucas S."/>
            <person name="Grigoriev I.V."/>
            <person name="Cande W.Z."/>
            <person name="Fulton C."/>
            <person name="Rokhsar D.S."/>
            <person name="Dawson S.C."/>
        </authorList>
    </citation>
    <scope>NUCLEOTIDE SEQUENCE [LARGE SCALE GENOMIC DNA]</scope>
    <source>
        <strain evidence="2 3">NEG-M</strain>
    </source>
</reference>
<dbReference type="OrthoDB" id="10253861at2759"/>
<dbReference type="GeneID" id="8850589"/>
<protein>
    <submittedName>
        <fullName evidence="2">Predicted protein</fullName>
    </submittedName>
</protein>
<feature type="compositionally biased region" description="Polar residues" evidence="1">
    <location>
        <begin position="1"/>
        <end position="14"/>
    </location>
</feature>
<proteinExistence type="predicted"/>
<dbReference type="OMA" id="DKWMVEY"/>
<keyword evidence="3" id="KW-1185">Reference proteome</keyword>
<dbReference type="RefSeq" id="XP_002678250.1">
    <property type="nucleotide sequence ID" value="XM_002678204.1"/>
</dbReference>
<dbReference type="VEuPathDB" id="AmoebaDB:NAEGRDRAFT_66737"/>
<dbReference type="KEGG" id="ngr:NAEGRDRAFT_66737"/>
<feature type="region of interest" description="Disordered" evidence="1">
    <location>
        <begin position="1"/>
        <end position="24"/>
    </location>
</feature>
<evidence type="ECO:0000313" key="2">
    <source>
        <dbReference type="EMBL" id="EFC45506.1"/>
    </source>
</evidence>
<evidence type="ECO:0000256" key="1">
    <source>
        <dbReference type="SAM" id="MobiDB-lite"/>
    </source>
</evidence>
<dbReference type="AlphaFoldDB" id="D2VCZ0"/>
<evidence type="ECO:0000313" key="3">
    <source>
        <dbReference type="Proteomes" id="UP000006671"/>
    </source>
</evidence>
<dbReference type="Proteomes" id="UP000006671">
    <property type="component" value="Unassembled WGS sequence"/>
</dbReference>
<organism evidence="3">
    <name type="scientific">Naegleria gruberi</name>
    <name type="common">Amoeba</name>
    <dbReference type="NCBI Taxonomy" id="5762"/>
    <lineage>
        <taxon>Eukaryota</taxon>
        <taxon>Discoba</taxon>
        <taxon>Heterolobosea</taxon>
        <taxon>Tetramitia</taxon>
        <taxon>Eutetramitia</taxon>
        <taxon>Vahlkampfiidae</taxon>
        <taxon>Naegleria</taxon>
    </lineage>
</organism>
<accession>D2VCZ0</accession>
<dbReference type="InParanoid" id="D2VCZ0"/>
<gene>
    <name evidence="2" type="ORF">NAEGRDRAFT_66737</name>
</gene>
<feature type="compositionally biased region" description="Basic and acidic residues" evidence="1">
    <location>
        <begin position="15"/>
        <end position="24"/>
    </location>
</feature>
<dbReference type="EMBL" id="GG738863">
    <property type="protein sequence ID" value="EFC45506.1"/>
    <property type="molecule type" value="Genomic_DNA"/>
</dbReference>
<sequence length="631" mass="74438">MIQSSSEASLTKSDNGSEVKALKYNEKYEPESSRPISDSNGQLVSYELEVMMMNTSVLLGYAHIHLPVILLSVQQPNDAFVVFEDEKMKRWRENWNSWFLRLPRSRNAILHELNFSFNKAHRFWVGLQKGQYITEKEKKDALKKVKKNLAHGIRFCKYGYQIAFGGCIYDYLETNALYDEVVYGTDNYTTWEEYESLVKTLYDKWMVEYKEDIKAVMRECRKECLSMERESNLIVSDILNKFVTTFSKESTFKRRDYENITLSFGPFSLNRVFGISVTPIFIEGDNVSNPNDCNLFKLDIDFVFQEAENSLSFREMDLYLECNGSIIEAISNENETHYSPLCVPRFLSEEYHNLDKRHGNGFTTKLKLSDYAILENPSGTRVNLYYYRNEWRFSFGNESQKWQNEWILDRDFVNEISEPFLKLWEKLDMKKPTEQNSNFTFFFTYQPQSGRIIYCGCRNLSTMKEEIVWRDLGEQYNWKDQVKQLFFDSIEDIKEAVNDFNQFPPMFFEGFECINFTNNYRSFQIKSDLRSSIPHLRITNTNYVDSLLDEEVISNPPPDLIESKHNYDTLICLIVRSKFSETDKGDEKVVSELNRIFLKSYVNLKYPYMSLVREIKPLSIRKEPSFSLEEG</sequence>